<gene>
    <name evidence="1" type="ORF">NC797_07695</name>
</gene>
<dbReference type="RefSeq" id="WP_272436193.1">
    <property type="nucleotide sequence ID" value="NZ_JAMQKB010000005.1"/>
</dbReference>
<protein>
    <submittedName>
        <fullName evidence="1">Uncharacterized protein</fullName>
    </submittedName>
</protein>
<name>A0A9X4AM26_9BACI</name>
<reference evidence="1" key="1">
    <citation type="submission" date="2022-06" db="EMBL/GenBank/DDBJ databases">
        <title>Aquibacillus sp. a new bacterium isolated from soil saline samples.</title>
        <authorList>
            <person name="Galisteo C."/>
            <person name="De La Haba R."/>
            <person name="Sanchez-Porro C."/>
            <person name="Ventosa A."/>
        </authorList>
    </citation>
    <scope>NUCLEOTIDE SEQUENCE</scope>
    <source>
        <strain evidence="1">3ASR75-11</strain>
    </source>
</reference>
<proteinExistence type="predicted"/>
<organism evidence="1 2">
    <name type="scientific">Terrihalobacillus insolitus</name>
    <dbReference type="NCBI Taxonomy" id="2950438"/>
    <lineage>
        <taxon>Bacteria</taxon>
        <taxon>Bacillati</taxon>
        <taxon>Bacillota</taxon>
        <taxon>Bacilli</taxon>
        <taxon>Bacillales</taxon>
        <taxon>Bacillaceae</taxon>
        <taxon>Terrihalobacillus</taxon>
    </lineage>
</organism>
<comment type="caution">
    <text evidence="1">The sequence shown here is derived from an EMBL/GenBank/DDBJ whole genome shotgun (WGS) entry which is preliminary data.</text>
</comment>
<keyword evidence="2" id="KW-1185">Reference proteome</keyword>
<accession>A0A9X4AM26</accession>
<dbReference type="EMBL" id="JAMQKB010000005">
    <property type="protein sequence ID" value="MDC3424389.1"/>
    <property type="molecule type" value="Genomic_DNA"/>
</dbReference>
<sequence length="211" mass="24170">MALQLVVDNTLNKKERTAPTCRLNCELFDPVTKECGINHEINPDDPLLAARCGDMIYKDEDDDSVYLPEADEQSEIEYTLTEEEVDFEDEMMFMEFNGDKFNAVQSTYPEQPDYPASRDDAIWYISPCGAYGCWIVNKSQKRFMAVTNDKVKSGWSKNVYKSPYPLHNHNTALSLASRMAWYVDEEGYGQYVILANGKISMISSPKPLDWK</sequence>
<dbReference type="Proteomes" id="UP001145050">
    <property type="component" value="Unassembled WGS sequence"/>
</dbReference>
<evidence type="ECO:0000313" key="2">
    <source>
        <dbReference type="Proteomes" id="UP001145050"/>
    </source>
</evidence>
<evidence type="ECO:0000313" key="1">
    <source>
        <dbReference type="EMBL" id="MDC3424389.1"/>
    </source>
</evidence>
<dbReference type="AlphaFoldDB" id="A0A9X4AM26"/>